<proteinExistence type="predicted"/>
<accession>A0ABV0W9T9</accession>
<name>A0ABV0W9T9_9TELE</name>
<evidence type="ECO:0000313" key="1">
    <source>
        <dbReference type="EMBL" id="MEQ2266205.1"/>
    </source>
</evidence>
<sequence length="91" mass="10422">MEGPLSRVKSIKKSLRQSFRRIRRSRVSLRKHHISSTAKIQEANARLEAELAEMELAPVQRKIEARSSDDSFTGLVRTLYFADTFLSDSKS</sequence>
<protein>
    <submittedName>
        <fullName evidence="1">Lethal(2) giant larvae protein 2</fullName>
    </submittedName>
</protein>
<reference evidence="1 2" key="1">
    <citation type="submission" date="2021-06" db="EMBL/GenBank/DDBJ databases">
        <authorList>
            <person name="Palmer J.M."/>
        </authorList>
    </citation>
    <scope>NUCLEOTIDE SEQUENCE [LARGE SCALE GENOMIC DNA]</scope>
    <source>
        <strain evidence="1 2">XR_2019</strain>
        <tissue evidence="1">Muscle</tissue>
    </source>
</reference>
<dbReference type="EMBL" id="JAHRIM010038664">
    <property type="protein sequence ID" value="MEQ2266205.1"/>
    <property type="molecule type" value="Genomic_DNA"/>
</dbReference>
<organism evidence="1 2">
    <name type="scientific">Xenotaenia resolanae</name>
    <dbReference type="NCBI Taxonomy" id="208358"/>
    <lineage>
        <taxon>Eukaryota</taxon>
        <taxon>Metazoa</taxon>
        <taxon>Chordata</taxon>
        <taxon>Craniata</taxon>
        <taxon>Vertebrata</taxon>
        <taxon>Euteleostomi</taxon>
        <taxon>Actinopterygii</taxon>
        <taxon>Neopterygii</taxon>
        <taxon>Teleostei</taxon>
        <taxon>Neoteleostei</taxon>
        <taxon>Acanthomorphata</taxon>
        <taxon>Ovalentaria</taxon>
        <taxon>Atherinomorphae</taxon>
        <taxon>Cyprinodontiformes</taxon>
        <taxon>Goodeidae</taxon>
        <taxon>Xenotaenia</taxon>
    </lineage>
</organism>
<comment type="caution">
    <text evidence="1">The sequence shown here is derived from an EMBL/GenBank/DDBJ whole genome shotgun (WGS) entry which is preliminary data.</text>
</comment>
<evidence type="ECO:0000313" key="2">
    <source>
        <dbReference type="Proteomes" id="UP001444071"/>
    </source>
</evidence>
<keyword evidence="2" id="KW-1185">Reference proteome</keyword>
<gene>
    <name evidence="1" type="primary">LLGL2_3</name>
    <name evidence="1" type="ORF">XENORESO_021104</name>
</gene>
<dbReference type="Proteomes" id="UP001444071">
    <property type="component" value="Unassembled WGS sequence"/>
</dbReference>